<dbReference type="PANTHER" id="PTHR47398:SF1">
    <property type="entry name" value="PROLINE-RICH PROTEIN 3-RELATED"/>
    <property type="match status" value="1"/>
</dbReference>
<dbReference type="EMBL" id="JAATJV010295600">
    <property type="protein sequence ID" value="MBZ3877372.1"/>
    <property type="molecule type" value="Genomic_DNA"/>
</dbReference>
<dbReference type="AlphaFoldDB" id="A0AA41MSU5"/>
<organism evidence="2 3">
    <name type="scientific">Sciurus carolinensis</name>
    <name type="common">Eastern gray squirrel</name>
    <dbReference type="NCBI Taxonomy" id="30640"/>
    <lineage>
        <taxon>Eukaryota</taxon>
        <taxon>Metazoa</taxon>
        <taxon>Chordata</taxon>
        <taxon>Craniata</taxon>
        <taxon>Vertebrata</taxon>
        <taxon>Euteleostomi</taxon>
        <taxon>Mammalia</taxon>
        <taxon>Eutheria</taxon>
        <taxon>Euarchontoglires</taxon>
        <taxon>Glires</taxon>
        <taxon>Rodentia</taxon>
        <taxon>Sciuromorpha</taxon>
        <taxon>Sciuridae</taxon>
        <taxon>Sciurinae</taxon>
        <taxon>Sciurini</taxon>
        <taxon>Sciurus</taxon>
    </lineage>
</organism>
<gene>
    <name evidence="2" type="ORF">SUZIE_142610</name>
</gene>
<evidence type="ECO:0000313" key="2">
    <source>
        <dbReference type="EMBL" id="MBZ3877372.1"/>
    </source>
</evidence>
<protein>
    <submittedName>
        <fullName evidence="2">Proline-rich protein 3</fullName>
    </submittedName>
</protein>
<keyword evidence="3" id="KW-1185">Reference proteome</keyword>
<evidence type="ECO:0000256" key="1">
    <source>
        <dbReference type="SAM" id="MobiDB-lite"/>
    </source>
</evidence>
<evidence type="ECO:0000313" key="3">
    <source>
        <dbReference type="Proteomes" id="UP001166674"/>
    </source>
</evidence>
<sequence length="161" mass="17704">MMPKQKKQNQQQLRPPQQPPLPEREKTGDEEDESPIRPPSLLGPCPMANGKPGDSKSALHRGPPGSRGLMIPPLLIGQAQSRKASAPGLAHMVVVDEWSMLNPLFRGQAMGSLQGKLSQRAEKPSKAQKLVSYQEYLRKAPGYGRQIRPPCLLTLFQKGPL</sequence>
<dbReference type="GO" id="GO:0003723">
    <property type="term" value="F:RNA binding"/>
    <property type="evidence" value="ECO:0007669"/>
    <property type="project" value="TreeGrafter"/>
</dbReference>
<reference evidence="2" key="1">
    <citation type="submission" date="2020-03" db="EMBL/GenBank/DDBJ databases">
        <title>Studies in the Genomics of Life Span.</title>
        <authorList>
            <person name="Glass D."/>
        </authorList>
    </citation>
    <scope>NUCLEOTIDE SEQUENCE</scope>
    <source>
        <strain evidence="2">SUZIE</strain>
        <tissue evidence="2">Muscle</tissue>
    </source>
</reference>
<dbReference type="PANTHER" id="PTHR47398">
    <property type="entry name" value="PROLINE-RICH PROTEIN 3"/>
    <property type="match status" value="1"/>
</dbReference>
<feature type="region of interest" description="Disordered" evidence="1">
    <location>
        <begin position="1"/>
        <end position="73"/>
    </location>
</feature>
<name>A0AA41MSU5_SCICA</name>
<dbReference type="Proteomes" id="UP001166674">
    <property type="component" value="Unassembled WGS sequence"/>
</dbReference>
<dbReference type="InterPro" id="IPR042805">
    <property type="entry name" value="PRR3"/>
</dbReference>
<comment type="caution">
    <text evidence="2">The sequence shown here is derived from an EMBL/GenBank/DDBJ whole genome shotgun (WGS) entry which is preliminary data.</text>
</comment>
<proteinExistence type="predicted"/>
<accession>A0AA41MSU5</accession>